<evidence type="ECO:0000313" key="2">
    <source>
        <dbReference type="EMBL" id="SFN80730.1"/>
    </source>
</evidence>
<evidence type="ECO:0000259" key="1">
    <source>
        <dbReference type="Pfam" id="PF12728"/>
    </source>
</evidence>
<sequence length="100" mass="11912">MDTNIIEKLDRIEKLLIEQQTMQKQVLNFNETCKYLELSQSHLYKLTSTGAIPHYKPNGKKIYFQREELDHWLLRNRMDSQDEIEQQAADYLIKKGAVKL</sequence>
<dbReference type="InterPro" id="IPR010093">
    <property type="entry name" value="SinI_DNA-bd"/>
</dbReference>
<evidence type="ECO:0000313" key="3">
    <source>
        <dbReference type="Proteomes" id="UP000198705"/>
    </source>
</evidence>
<accession>A0A1I5C104</accession>
<dbReference type="GO" id="GO:0003677">
    <property type="term" value="F:DNA binding"/>
    <property type="evidence" value="ECO:0007669"/>
    <property type="project" value="InterPro"/>
</dbReference>
<dbReference type="NCBIfam" id="TIGR01764">
    <property type="entry name" value="excise"/>
    <property type="match status" value="1"/>
</dbReference>
<dbReference type="Pfam" id="PF12728">
    <property type="entry name" value="HTH_17"/>
    <property type="match status" value="1"/>
</dbReference>
<dbReference type="Proteomes" id="UP000198705">
    <property type="component" value="Unassembled WGS sequence"/>
</dbReference>
<feature type="domain" description="Helix-turn-helix" evidence="1">
    <location>
        <begin position="27"/>
        <end position="77"/>
    </location>
</feature>
<dbReference type="STRING" id="649333.SAMN04487989_104132"/>
<keyword evidence="3" id="KW-1185">Reference proteome</keyword>
<gene>
    <name evidence="2" type="ORF">SAMN04487989_104132</name>
</gene>
<dbReference type="RefSeq" id="WP_092208420.1">
    <property type="nucleotide sequence ID" value="NZ_FOVN01000004.1"/>
</dbReference>
<dbReference type="AlphaFoldDB" id="A0A1I5C104"/>
<name>A0A1I5C104_9FLAO</name>
<dbReference type="InterPro" id="IPR009061">
    <property type="entry name" value="DNA-bd_dom_put_sf"/>
</dbReference>
<dbReference type="EMBL" id="FOVN01000004">
    <property type="protein sequence ID" value="SFN80730.1"/>
    <property type="molecule type" value="Genomic_DNA"/>
</dbReference>
<protein>
    <submittedName>
        <fullName evidence="2">DNA binding domain-containing protein, excisionase family</fullName>
    </submittedName>
</protein>
<dbReference type="InterPro" id="IPR041657">
    <property type="entry name" value="HTH_17"/>
</dbReference>
<dbReference type="OrthoDB" id="597977at2"/>
<organism evidence="2 3">
    <name type="scientific">Bizionia echini</name>
    <dbReference type="NCBI Taxonomy" id="649333"/>
    <lineage>
        <taxon>Bacteria</taxon>
        <taxon>Pseudomonadati</taxon>
        <taxon>Bacteroidota</taxon>
        <taxon>Flavobacteriia</taxon>
        <taxon>Flavobacteriales</taxon>
        <taxon>Flavobacteriaceae</taxon>
        <taxon>Bizionia</taxon>
    </lineage>
</organism>
<reference evidence="3" key="1">
    <citation type="submission" date="2016-10" db="EMBL/GenBank/DDBJ databases">
        <authorList>
            <person name="Varghese N."/>
            <person name="Submissions S."/>
        </authorList>
    </citation>
    <scope>NUCLEOTIDE SEQUENCE [LARGE SCALE GENOMIC DNA]</scope>
    <source>
        <strain evidence="3">DSM 23925</strain>
    </source>
</reference>
<dbReference type="SUPFAM" id="SSF46955">
    <property type="entry name" value="Putative DNA-binding domain"/>
    <property type="match status" value="1"/>
</dbReference>
<proteinExistence type="predicted"/>